<dbReference type="InterPro" id="IPR001452">
    <property type="entry name" value="SH3_domain"/>
</dbReference>
<reference evidence="5" key="1">
    <citation type="journal article" date="2022" name="bioRxiv">
        <title>Deciphering the potential niche of two novel black yeast fungi from a biological soil crust based on their genomes, phenotypes, and melanin regulation.</title>
        <authorList>
            <consortium name="DOE Joint Genome Institute"/>
            <person name="Carr E.C."/>
            <person name="Barton Q."/>
            <person name="Grambo S."/>
            <person name="Sullivan M."/>
            <person name="Renfro C.M."/>
            <person name="Kuo A."/>
            <person name="Pangilinan J."/>
            <person name="Lipzen A."/>
            <person name="Keymanesh K."/>
            <person name="Savage E."/>
            <person name="Barry K."/>
            <person name="Grigoriev I.V."/>
            <person name="Riekhof W.R."/>
            <person name="Harris S.S."/>
        </authorList>
    </citation>
    <scope>NUCLEOTIDE SEQUENCE</scope>
    <source>
        <strain evidence="5">JF 03-4F</strain>
    </source>
</reference>
<proteinExistence type="predicted"/>
<feature type="compositionally biased region" description="Low complexity" evidence="3">
    <location>
        <begin position="403"/>
        <end position="413"/>
    </location>
</feature>
<dbReference type="Gene3D" id="2.30.30.40">
    <property type="entry name" value="SH3 Domains"/>
    <property type="match status" value="1"/>
</dbReference>
<comment type="caution">
    <text evidence="5">The sequence shown here is derived from an EMBL/GenBank/DDBJ whole genome shotgun (WGS) entry which is preliminary data.</text>
</comment>
<feature type="compositionally biased region" description="Polar residues" evidence="3">
    <location>
        <begin position="120"/>
        <end position="146"/>
    </location>
</feature>
<evidence type="ECO:0000256" key="3">
    <source>
        <dbReference type="SAM" id="MobiDB-lite"/>
    </source>
</evidence>
<feature type="domain" description="SH3" evidence="4">
    <location>
        <begin position="283"/>
        <end position="344"/>
    </location>
</feature>
<evidence type="ECO:0000256" key="1">
    <source>
        <dbReference type="ARBA" id="ARBA00022443"/>
    </source>
</evidence>
<dbReference type="SUPFAM" id="SSF50044">
    <property type="entry name" value="SH3-domain"/>
    <property type="match status" value="1"/>
</dbReference>
<feature type="region of interest" description="Disordered" evidence="3">
    <location>
        <begin position="1"/>
        <end position="66"/>
    </location>
</feature>
<feature type="compositionally biased region" description="Basic and acidic residues" evidence="3">
    <location>
        <begin position="232"/>
        <end position="255"/>
    </location>
</feature>
<keyword evidence="1 2" id="KW-0728">SH3 domain</keyword>
<evidence type="ECO:0000313" key="6">
    <source>
        <dbReference type="Proteomes" id="UP001203852"/>
    </source>
</evidence>
<feature type="compositionally biased region" description="Acidic residues" evidence="3">
    <location>
        <begin position="256"/>
        <end position="265"/>
    </location>
</feature>
<accession>A0AAN6IA66</accession>
<dbReference type="Proteomes" id="UP001203852">
    <property type="component" value="Unassembled WGS sequence"/>
</dbReference>
<evidence type="ECO:0000313" key="5">
    <source>
        <dbReference type="EMBL" id="KAI1608394.1"/>
    </source>
</evidence>
<feature type="region of interest" description="Disordered" evidence="3">
    <location>
        <begin position="101"/>
        <end position="266"/>
    </location>
</feature>
<gene>
    <name evidence="5" type="ORF">EDD36DRAFT_97751</name>
</gene>
<feature type="compositionally biased region" description="Basic and acidic residues" evidence="3">
    <location>
        <begin position="148"/>
        <end position="161"/>
    </location>
</feature>
<dbReference type="Pfam" id="PF00018">
    <property type="entry name" value="SH3_1"/>
    <property type="match status" value="1"/>
</dbReference>
<dbReference type="AlphaFoldDB" id="A0AAN6IA66"/>
<dbReference type="EMBL" id="MU404363">
    <property type="protein sequence ID" value="KAI1608394.1"/>
    <property type="molecule type" value="Genomic_DNA"/>
</dbReference>
<keyword evidence="6" id="KW-1185">Reference proteome</keyword>
<evidence type="ECO:0000256" key="2">
    <source>
        <dbReference type="PROSITE-ProRule" id="PRU00192"/>
    </source>
</evidence>
<feature type="compositionally biased region" description="Low complexity" evidence="3">
    <location>
        <begin position="13"/>
        <end position="35"/>
    </location>
</feature>
<protein>
    <recommendedName>
        <fullName evidence="4">SH3 domain-containing protein</fullName>
    </recommendedName>
</protein>
<sequence length="447" mass="48918">MATITASPPTMSPPLAGASSSPPTLPPLITATPTPRRASSQRPTSYVERRMSSFSSHSKASHQPQSRPISHVFPIFHSSLTYTLVRDFAYLPTHPCHYGPPPSQSTLSTPVSESRRLSDPSLSSWEDSRGQWSATPPWMSETSTGPFSRDRLPVMTFKDDGPPYSEDDDIQSPIVTTSRHKKHKSNERGRSPGAAGPNRGLLVENNHDEMDGPGEAIDTYDNNVLRFPQQPQHRDSNFAKPLDRSKSPMDGHEPTSEDEYSEADDDARFSKDYSFTIASPDEEMHGKAVALFDFESEHQNELPLKEGQIILVSYRHGQGWLVAEDPRTGESGLVPEEFVRLVRDIEGGLHGLNSVTLDDVNMDGVMSPESADLTTPVAGTHDFPASKSNGNGHNSEKHPPVQSSFSTSSRDFSPYPLTGKNEETNSTTPVAATQPKPEEDAAESDTS</sequence>
<dbReference type="SMART" id="SM00326">
    <property type="entry name" value="SH3"/>
    <property type="match status" value="1"/>
</dbReference>
<organism evidence="5 6">
    <name type="scientific">Exophiala viscosa</name>
    <dbReference type="NCBI Taxonomy" id="2486360"/>
    <lineage>
        <taxon>Eukaryota</taxon>
        <taxon>Fungi</taxon>
        <taxon>Dikarya</taxon>
        <taxon>Ascomycota</taxon>
        <taxon>Pezizomycotina</taxon>
        <taxon>Eurotiomycetes</taxon>
        <taxon>Chaetothyriomycetidae</taxon>
        <taxon>Chaetothyriales</taxon>
        <taxon>Herpotrichiellaceae</taxon>
        <taxon>Exophiala</taxon>
    </lineage>
</organism>
<name>A0AAN6IA66_9EURO</name>
<feature type="region of interest" description="Disordered" evidence="3">
    <location>
        <begin position="366"/>
        <end position="447"/>
    </location>
</feature>
<dbReference type="InterPro" id="IPR036028">
    <property type="entry name" value="SH3-like_dom_sf"/>
</dbReference>
<dbReference type="PROSITE" id="PS50002">
    <property type="entry name" value="SH3"/>
    <property type="match status" value="1"/>
</dbReference>
<evidence type="ECO:0000259" key="4">
    <source>
        <dbReference type="PROSITE" id="PS50002"/>
    </source>
</evidence>